<dbReference type="Pfam" id="PF00111">
    <property type="entry name" value="Fer2"/>
    <property type="match status" value="1"/>
</dbReference>
<dbReference type="RefSeq" id="WP_015218777.1">
    <property type="nucleotide sequence ID" value="NZ_WMIA01000012.1"/>
</dbReference>
<dbReference type="PROSITE" id="PS51085">
    <property type="entry name" value="2FE2S_FER_2"/>
    <property type="match status" value="1"/>
</dbReference>
<name>A0A844GX74_9CHRO</name>
<evidence type="ECO:0000259" key="1">
    <source>
        <dbReference type="PROSITE" id="PS51085"/>
    </source>
</evidence>
<dbReference type="InterPro" id="IPR036010">
    <property type="entry name" value="2Fe-2S_ferredoxin-like_sf"/>
</dbReference>
<organism evidence="2 3">
    <name type="scientific">Cyanobacterium aponinum 0216</name>
    <dbReference type="NCBI Taxonomy" id="2676140"/>
    <lineage>
        <taxon>Bacteria</taxon>
        <taxon>Bacillati</taxon>
        <taxon>Cyanobacteriota</taxon>
        <taxon>Cyanophyceae</taxon>
        <taxon>Oscillatoriophycideae</taxon>
        <taxon>Chroococcales</taxon>
        <taxon>Geminocystaceae</taxon>
        <taxon>Cyanobacterium</taxon>
    </lineage>
</organism>
<dbReference type="PROSITE" id="PS00197">
    <property type="entry name" value="2FE2S_FER_1"/>
    <property type="match status" value="1"/>
</dbReference>
<dbReference type="AlphaFoldDB" id="A0A844GX74"/>
<protein>
    <submittedName>
        <fullName evidence="2">2Fe-2S iron-sulfur cluster binding domain-containing protein</fullName>
    </submittedName>
</protein>
<dbReference type="CDD" id="cd00207">
    <property type="entry name" value="fer2"/>
    <property type="match status" value="1"/>
</dbReference>
<feature type="domain" description="2Fe-2S ferredoxin-type" evidence="1">
    <location>
        <begin position="3"/>
        <end position="94"/>
    </location>
</feature>
<evidence type="ECO:0000313" key="2">
    <source>
        <dbReference type="EMBL" id="MTF39439.1"/>
    </source>
</evidence>
<comment type="caution">
    <text evidence="2">The sequence shown here is derived from an EMBL/GenBank/DDBJ whole genome shotgun (WGS) entry which is preliminary data.</text>
</comment>
<dbReference type="Proteomes" id="UP000437131">
    <property type="component" value="Unassembled WGS sequence"/>
</dbReference>
<dbReference type="InterPro" id="IPR006058">
    <property type="entry name" value="2Fe2S_fd_BS"/>
</dbReference>
<dbReference type="GO" id="GO:0051537">
    <property type="term" value="F:2 iron, 2 sulfur cluster binding"/>
    <property type="evidence" value="ECO:0007669"/>
    <property type="project" value="InterPro"/>
</dbReference>
<evidence type="ECO:0000313" key="3">
    <source>
        <dbReference type="Proteomes" id="UP000437131"/>
    </source>
</evidence>
<proteinExistence type="predicted"/>
<dbReference type="EMBL" id="WMIA01000012">
    <property type="protein sequence ID" value="MTF39439.1"/>
    <property type="molecule type" value="Genomic_DNA"/>
</dbReference>
<dbReference type="InterPro" id="IPR012675">
    <property type="entry name" value="Beta-grasp_dom_sf"/>
</dbReference>
<dbReference type="InterPro" id="IPR001041">
    <property type="entry name" value="2Fe-2S_ferredoxin-type"/>
</dbReference>
<accession>A0A844GX74</accession>
<reference evidence="2 3" key="1">
    <citation type="submission" date="2019-11" db="EMBL/GenBank/DDBJ databases">
        <title>Isolation of a new High Light Tolerant Cyanobacteria.</title>
        <authorList>
            <person name="Dobson Z."/>
            <person name="Vaughn N."/>
            <person name="Vaughn M."/>
            <person name="Fromme P."/>
            <person name="Mazor Y."/>
        </authorList>
    </citation>
    <scope>NUCLEOTIDE SEQUENCE [LARGE SCALE GENOMIC DNA]</scope>
    <source>
        <strain evidence="2 3">0216</strain>
    </source>
</reference>
<sequence>MLCKISFTNNEFPPLELPAHQSLADHLTAQNSPILFGCRTGLCGTCLVEIIGNIPPPKEEEKEVLQILAPENPRVRLACQLDLTQDITIKTYEV</sequence>
<dbReference type="Gene3D" id="3.10.20.30">
    <property type="match status" value="1"/>
</dbReference>
<dbReference type="SUPFAM" id="SSF54292">
    <property type="entry name" value="2Fe-2S ferredoxin-like"/>
    <property type="match status" value="1"/>
</dbReference>
<gene>
    <name evidence="2" type="ORF">GGC33_10935</name>
</gene>